<feature type="active site" evidence="7">
    <location>
        <position position="138"/>
    </location>
</feature>
<feature type="signal peptide" evidence="10">
    <location>
        <begin position="1"/>
        <end position="19"/>
    </location>
</feature>
<proteinExistence type="inferred from homology"/>
<evidence type="ECO:0000256" key="7">
    <source>
        <dbReference type="PIRSR" id="PIRSR618044-1"/>
    </source>
</evidence>
<comment type="similarity">
    <text evidence="1 9">Belongs to the peptidase S11 family.</text>
</comment>
<keyword evidence="5" id="KW-0573">Peptidoglycan synthesis</keyword>
<evidence type="ECO:0000256" key="9">
    <source>
        <dbReference type="RuleBase" id="RU004016"/>
    </source>
</evidence>
<dbReference type="GO" id="GO:0009002">
    <property type="term" value="F:serine-type D-Ala-D-Ala carboxypeptidase activity"/>
    <property type="evidence" value="ECO:0007669"/>
    <property type="project" value="InterPro"/>
</dbReference>
<dbReference type="EMBL" id="QHHQ01000007">
    <property type="protein sequence ID" value="RAH98204.1"/>
    <property type="molecule type" value="Genomic_DNA"/>
</dbReference>
<dbReference type="PANTHER" id="PTHR21581">
    <property type="entry name" value="D-ALANYL-D-ALANINE CARBOXYPEPTIDASE"/>
    <property type="match status" value="1"/>
</dbReference>
<dbReference type="PRINTS" id="PR00725">
    <property type="entry name" value="DADACBPTASE1"/>
</dbReference>
<feature type="active site" description="Proton acceptor" evidence="7">
    <location>
        <position position="81"/>
    </location>
</feature>
<keyword evidence="3" id="KW-0378">Hydrolase</keyword>
<evidence type="ECO:0000256" key="5">
    <source>
        <dbReference type="ARBA" id="ARBA00022984"/>
    </source>
</evidence>
<evidence type="ECO:0000259" key="11">
    <source>
        <dbReference type="Pfam" id="PF00768"/>
    </source>
</evidence>
<dbReference type="GO" id="GO:0006508">
    <property type="term" value="P:proteolysis"/>
    <property type="evidence" value="ECO:0007669"/>
    <property type="project" value="InterPro"/>
</dbReference>
<evidence type="ECO:0000256" key="1">
    <source>
        <dbReference type="ARBA" id="ARBA00007164"/>
    </source>
</evidence>
<keyword evidence="13" id="KW-1185">Reference proteome</keyword>
<evidence type="ECO:0000256" key="2">
    <source>
        <dbReference type="ARBA" id="ARBA00022729"/>
    </source>
</evidence>
<dbReference type="Proteomes" id="UP000249590">
    <property type="component" value="Unassembled WGS sequence"/>
</dbReference>
<dbReference type="InterPro" id="IPR001967">
    <property type="entry name" value="Peptidase_S11_N"/>
</dbReference>
<name>A0A8B2NJX4_9HYPH</name>
<evidence type="ECO:0000256" key="4">
    <source>
        <dbReference type="ARBA" id="ARBA00022960"/>
    </source>
</evidence>
<evidence type="ECO:0000256" key="3">
    <source>
        <dbReference type="ARBA" id="ARBA00022801"/>
    </source>
</evidence>
<evidence type="ECO:0000313" key="12">
    <source>
        <dbReference type="EMBL" id="RAH98204.1"/>
    </source>
</evidence>
<accession>A0A8B2NJX4</accession>
<dbReference type="GO" id="GO:0071555">
    <property type="term" value="P:cell wall organization"/>
    <property type="evidence" value="ECO:0007669"/>
    <property type="project" value="UniProtKB-KW"/>
</dbReference>
<evidence type="ECO:0000256" key="6">
    <source>
        <dbReference type="ARBA" id="ARBA00023316"/>
    </source>
</evidence>
<dbReference type="Pfam" id="PF00768">
    <property type="entry name" value="Peptidase_S11"/>
    <property type="match status" value="1"/>
</dbReference>
<reference evidence="12 13" key="1">
    <citation type="submission" date="2018-05" db="EMBL/GenBank/DDBJ databases">
        <title>Acuticoccus sediminis sp. nov., isolated from deep-sea sediment of Indian Ocean.</title>
        <authorList>
            <person name="Liu X."/>
            <person name="Lai Q."/>
            <person name="Du Y."/>
            <person name="Sun F."/>
            <person name="Zhang X."/>
            <person name="Wang S."/>
            <person name="Shao Z."/>
        </authorList>
    </citation>
    <scope>NUCLEOTIDE SEQUENCE [LARGE SCALE GENOMIC DNA]</scope>
    <source>
        <strain evidence="12 13">PTG4-2</strain>
    </source>
</reference>
<keyword evidence="12" id="KW-0645">Protease</keyword>
<comment type="caution">
    <text evidence="12">The sequence shown here is derived from an EMBL/GenBank/DDBJ whole genome shotgun (WGS) entry which is preliminary data.</text>
</comment>
<dbReference type="PROSITE" id="PS51257">
    <property type="entry name" value="PROKAR_LIPOPROTEIN"/>
    <property type="match status" value="1"/>
</dbReference>
<feature type="binding site" evidence="8">
    <location>
        <position position="240"/>
    </location>
    <ligand>
        <name>substrate</name>
    </ligand>
</feature>
<dbReference type="Gene3D" id="3.40.710.10">
    <property type="entry name" value="DD-peptidase/beta-lactamase superfamily"/>
    <property type="match status" value="1"/>
</dbReference>
<gene>
    <name evidence="12" type="ORF">DLJ53_26155</name>
</gene>
<dbReference type="AlphaFoldDB" id="A0A8B2NJX4"/>
<sequence>MRGLIVLLCVAMLAGCQSAETGSSPELAAAPAAAAEPILPLQPVPAVAHRAYASIVVDGKTGKILEEDDATSPRYPASLTKMMTLYLVFEQLSSGRWTPQTALTVSAEAASRPPAKLGVRAGSTIPVDTAVRALAVRSANDVAVVIAENIAGSEDAFARRMTAKARALGMSRTSFVNASGLPDDRQYTTARDIAILGKALHDRFPQYFKYFSTREISYGGRTWKNTNKLLTKVDGVNGIKTGYIRDSGFNLCASVERDGKHIIAVVLGGKSGASRNAQMEKLIEEYLPQASGGSIFGF</sequence>
<keyword evidence="4" id="KW-0133">Cell shape</keyword>
<dbReference type="RefSeq" id="WP_111350961.1">
    <property type="nucleotide sequence ID" value="NZ_QHHQ01000007.1"/>
</dbReference>
<keyword evidence="2 10" id="KW-0732">Signal</keyword>
<dbReference type="OrthoDB" id="9795979at2"/>
<evidence type="ECO:0000256" key="8">
    <source>
        <dbReference type="PIRSR" id="PIRSR618044-2"/>
    </source>
</evidence>
<keyword evidence="12" id="KW-0121">Carboxypeptidase</keyword>
<dbReference type="PANTHER" id="PTHR21581:SF6">
    <property type="entry name" value="TRAFFICKING PROTEIN PARTICLE COMPLEX SUBUNIT 12"/>
    <property type="match status" value="1"/>
</dbReference>
<dbReference type="SUPFAM" id="SSF56601">
    <property type="entry name" value="beta-lactamase/transpeptidase-like"/>
    <property type="match status" value="1"/>
</dbReference>
<keyword evidence="6" id="KW-0961">Cell wall biogenesis/degradation</keyword>
<dbReference type="GO" id="GO:0009252">
    <property type="term" value="P:peptidoglycan biosynthetic process"/>
    <property type="evidence" value="ECO:0007669"/>
    <property type="project" value="UniProtKB-KW"/>
</dbReference>
<dbReference type="GO" id="GO:0008360">
    <property type="term" value="P:regulation of cell shape"/>
    <property type="evidence" value="ECO:0007669"/>
    <property type="project" value="UniProtKB-KW"/>
</dbReference>
<feature type="domain" description="Peptidase S11 D-alanyl-D-alanine carboxypeptidase A N-terminal" evidence="11">
    <location>
        <begin position="48"/>
        <end position="270"/>
    </location>
</feature>
<feature type="active site" description="Acyl-ester intermediate" evidence="7">
    <location>
        <position position="78"/>
    </location>
</feature>
<protein>
    <submittedName>
        <fullName evidence="12">D-alanyl-D-alanine carboxypeptidase</fullName>
    </submittedName>
</protein>
<evidence type="ECO:0000313" key="13">
    <source>
        <dbReference type="Proteomes" id="UP000249590"/>
    </source>
</evidence>
<organism evidence="12 13">
    <name type="scientific">Acuticoccus sediminis</name>
    <dbReference type="NCBI Taxonomy" id="2184697"/>
    <lineage>
        <taxon>Bacteria</taxon>
        <taxon>Pseudomonadati</taxon>
        <taxon>Pseudomonadota</taxon>
        <taxon>Alphaproteobacteria</taxon>
        <taxon>Hyphomicrobiales</taxon>
        <taxon>Amorphaceae</taxon>
        <taxon>Acuticoccus</taxon>
    </lineage>
</organism>
<evidence type="ECO:0000256" key="10">
    <source>
        <dbReference type="SAM" id="SignalP"/>
    </source>
</evidence>
<dbReference type="InterPro" id="IPR012338">
    <property type="entry name" value="Beta-lactam/transpept-like"/>
</dbReference>
<dbReference type="InterPro" id="IPR018044">
    <property type="entry name" value="Peptidase_S11"/>
</dbReference>
<feature type="chain" id="PRO_5032526458" evidence="10">
    <location>
        <begin position="20"/>
        <end position="298"/>
    </location>
</feature>